<evidence type="ECO:0000313" key="4">
    <source>
        <dbReference type="Proteomes" id="UP000001861"/>
    </source>
</evidence>
<evidence type="ECO:0000256" key="1">
    <source>
        <dbReference type="SAM" id="MobiDB-lite"/>
    </source>
</evidence>
<evidence type="ECO:0000313" key="3">
    <source>
        <dbReference type="EMBL" id="EAU85084.2"/>
    </source>
</evidence>
<dbReference type="Proteomes" id="UP000001861">
    <property type="component" value="Unassembled WGS sequence"/>
</dbReference>
<dbReference type="HOGENOM" id="CLU_109881_0_0_1"/>
<proteinExistence type="predicted"/>
<name>A8NVK6_COPC7</name>
<dbReference type="GeneID" id="6013221"/>
<dbReference type="eggNOG" id="ENOG502S2Q1">
    <property type="taxonomic scope" value="Eukaryota"/>
</dbReference>
<sequence>MLTQSFLGARFERPLKLSAPDFEAQFLPLQPASESSPVAFNNPTAPLPSTQPFKPTIIMKSAFAVVAAIAALAVATPIEKRQTYTPYFPPVTEMRYCINPFNIAACLAAHGHAQVASMTAWDYFPSSLHNGKGDAFRHCYWNARMAIDLGVARAKTIADNHEESAENNPPAEKAMDLANNETGRAIGASAAGANKEEKYSNAEAECLRRAREDELVTLP</sequence>
<dbReference type="EMBL" id="AACS02000004">
    <property type="protein sequence ID" value="EAU85084.2"/>
    <property type="molecule type" value="Genomic_DNA"/>
</dbReference>
<feature type="region of interest" description="Disordered" evidence="1">
    <location>
        <begin position="160"/>
        <end position="201"/>
    </location>
</feature>
<organism evidence="3 4">
    <name type="scientific">Coprinopsis cinerea (strain Okayama-7 / 130 / ATCC MYA-4618 / FGSC 9003)</name>
    <name type="common">Inky cap fungus</name>
    <name type="synonym">Hormographiella aspergillata</name>
    <dbReference type="NCBI Taxonomy" id="240176"/>
    <lineage>
        <taxon>Eukaryota</taxon>
        <taxon>Fungi</taxon>
        <taxon>Dikarya</taxon>
        <taxon>Basidiomycota</taxon>
        <taxon>Agaricomycotina</taxon>
        <taxon>Agaricomycetes</taxon>
        <taxon>Agaricomycetidae</taxon>
        <taxon>Agaricales</taxon>
        <taxon>Agaricineae</taxon>
        <taxon>Psathyrellaceae</taxon>
        <taxon>Coprinopsis</taxon>
    </lineage>
</organism>
<dbReference type="Pfam" id="PF22322">
    <property type="entry name" value="DUF6973"/>
    <property type="match status" value="1"/>
</dbReference>
<gene>
    <name evidence="3" type="ORF">CC1G_08057</name>
</gene>
<dbReference type="RefSeq" id="XP_001836672.2">
    <property type="nucleotide sequence ID" value="XM_001836620.2"/>
</dbReference>
<dbReference type="OrthoDB" id="9991842at2759"/>
<dbReference type="KEGG" id="cci:CC1G_08057"/>
<evidence type="ECO:0000259" key="2">
    <source>
        <dbReference type="Pfam" id="PF22322"/>
    </source>
</evidence>
<dbReference type="InParanoid" id="A8NVK6"/>
<comment type="caution">
    <text evidence="3">The sequence shown here is derived from an EMBL/GenBank/DDBJ whole genome shotgun (WGS) entry which is preliminary data.</text>
</comment>
<feature type="domain" description="DUF6973" evidence="2">
    <location>
        <begin position="104"/>
        <end position="198"/>
    </location>
</feature>
<dbReference type="OMA" id="CANPFNT"/>
<dbReference type="InterPro" id="IPR054246">
    <property type="entry name" value="DUF6973"/>
</dbReference>
<dbReference type="AlphaFoldDB" id="A8NVK6"/>
<protein>
    <submittedName>
        <fullName evidence="3">Secreted protein</fullName>
    </submittedName>
</protein>
<accession>A8NVK6</accession>
<dbReference type="VEuPathDB" id="FungiDB:CC1G_08057"/>
<keyword evidence="4" id="KW-1185">Reference proteome</keyword>
<reference evidence="3 4" key="1">
    <citation type="journal article" date="2010" name="Proc. Natl. Acad. Sci. U.S.A.">
        <title>Insights into evolution of multicellular fungi from the assembled chromosomes of the mushroom Coprinopsis cinerea (Coprinus cinereus).</title>
        <authorList>
            <person name="Stajich J.E."/>
            <person name="Wilke S.K."/>
            <person name="Ahren D."/>
            <person name="Au C.H."/>
            <person name="Birren B.W."/>
            <person name="Borodovsky M."/>
            <person name="Burns C."/>
            <person name="Canback B."/>
            <person name="Casselton L.A."/>
            <person name="Cheng C.K."/>
            <person name="Deng J."/>
            <person name="Dietrich F.S."/>
            <person name="Fargo D.C."/>
            <person name="Farman M.L."/>
            <person name="Gathman A.C."/>
            <person name="Goldberg J."/>
            <person name="Guigo R."/>
            <person name="Hoegger P.J."/>
            <person name="Hooker J.B."/>
            <person name="Huggins A."/>
            <person name="James T.Y."/>
            <person name="Kamada T."/>
            <person name="Kilaru S."/>
            <person name="Kodira C."/>
            <person name="Kues U."/>
            <person name="Kupfer D."/>
            <person name="Kwan H.S."/>
            <person name="Lomsadze A."/>
            <person name="Li W."/>
            <person name="Lilly W.W."/>
            <person name="Ma L.J."/>
            <person name="Mackey A.J."/>
            <person name="Manning G."/>
            <person name="Martin F."/>
            <person name="Muraguchi H."/>
            <person name="Natvig D.O."/>
            <person name="Palmerini H."/>
            <person name="Ramesh M.A."/>
            <person name="Rehmeyer C.J."/>
            <person name="Roe B.A."/>
            <person name="Shenoy N."/>
            <person name="Stanke M."/>
            <person name="Ter-Hovhannisyan V."/>
            <person name="Tunlid A."/>
            <person name="Velagapudi R."/>
            <person name="Vision T.J."/>
            <person name="Zeng Q."/>
            <person name="Zolan M.E."/>
            <person name="Pukkila P.J."/>
        </authorList>
    </citation>
    <scope>NUCLEOTIDE SEQUENCE [LARGE SCALE GENOMIC DNA]</scope>
    <source>
        <strain evidence="4">Okayama-7 / 130 / ATCC MYA-4618 / FGSC 9003</strain>
    </source>
</reference>